<gene>
    <name evidence="1" type="ORF">VSX56_11175</name>
</gene>
<dbReference type="EMBL" id="JAYWLC010000007">
    <property type="protein sequence ID" value="MER5172336.1"/>
    <property type="molecule type" value="Genomic_DNA"/>
</dbReference>
<keyword evidence="2" id="KW-1185">Reference proteome</keyword>
<sequence length="43" mass="4688">MAGKREKPEDIVMKLRQVEVLQGQGAKLADAVRQIGGEACARH</sequence>
<accession>A0ABV1SIH2</accession>
<evidence type="ECO:0000313" key="2">
    <source>
        <dbReference type="Proteomes" id="UP001438953"/>
    </source>
</evidence>
<organism evidence="1 2">
    <name type="scientific">Thioclava kandeliae</name>
    <dbReference type="NCBI Taxonomy" id="3070818"/>
    <lineage>
        <taxon>Bacteria</taxon>
        <taxon>Pseudomonadati</taxon>
        <taxon>Pseudomonadota</taxon>
        <taxon>Alphaproteobacteria</taxon>
        <taxon>Rhodobacterales</taxon>
        <taxon>Paracoccaceae</taxon>
        <taxon>Thioclava</taxon>
    </lineage>
</organism>
<dbReference type="RefSeq" id="WP_350937113.1">
    <property type="nucleotide sequence ID" value="NZ_JAYWLC010000007.1"/>
</dbReference>
<reference evidence="1 2" key="1">
    <citation type="submission" date="2024-06" db="EMBL/GenBank/DDBJ databases">
        <title>Thioclava kandeliae sp. nov. from a rhizosphere soil sample of Kandelia candel in a mangrove.</title>
        <authorList>
            <person name="Mu T."/>
        </authorList>
    </citation>
    <scope>NUCLEOTIDE SEQUENCE [LARGE SCALE GENOMIC DNA]</scope>
    <source>
        <strain evidence="1 2">CPCC 100088</strain>
    </source>
</reference>
<dbReference type="Proteomes" id="UP001438953">
    <property type="component" value="Unassembled WGS sequence"/>
</dbReference>
<proteinExistence type="predicted"/>
<name>A0ABV1SIH2_9RHOB</name>
<protein>
    <submittedName>
        <fullName evidence="1">Uncharacterized protein</fullName>
    </submittedName>
</protein>
<evidence type="ECO:0000313" key="1">
    <source>
        <dbReference type="EMBL" id="MER5172336.1"/>
    </source>
</evidence>
<comment type="caution">
    <text evidence="1">The sequence shown here is derived from an EMBL/GenBank/DDBJ whole genome shotgun (WGS) entry which is preliminary data.</text>
</comment>